<evidence type="ECO:0000313" key="2">
    <source>
        <dbReference type="EMBL" id="KAG2609035.1"/>
    </source>
</evidence>
<proteinExistence type="predicted"/>
<dbReference type="EMBL" id="CM029043">
    <property type="protein sequence ID" value="KAG2609035.1"/>
    <property type="molecule type" value="Genomic_DNA"/>
</dbReference>
<dbReference type="InterPro" id="IPR021109">
    <property type="entry name" value="Peptidase_aspartic_dom_sf"/>
</dbReference>
<organism evidence="2 3">
    <name type="scientific">Panicum virgatum</name>
    <name type="common">Blackwell switchgrass</name>
    <dbReference type="NCBI Taxonomy" id="38727"/>
    <lineage>
        <taxon>Eukaryota</taxon>
        <taxon>Viridiplantae</taxon>
        <taxon>Streptophyta</taxon>
        <taxon>Embryophyta</taxon>
        <taxon>Tracheophyta</taxon>
        <taxon>Spermatophyta</taxon>
        <taxon>Magnoliopsida</taxon>
        <taxon>Liliopsida</taxon>
        <taxon>Poales</taxon>
        <taxon>Poaceae</taxon>
        <taxon>PACMAD clade</taxon>
        <taxon>Panicoideae</taxon>
        <taxon>Panicodae</taxon>
        <taxon>Paniceae</taxon>
        <taxon>Panicinae</taxon>
        <taxon>Panicum</taxon>
        <taxon>Panicum sect. Hiantes</taxon>
    </lineage>
</organism>
<dbReference type="Proteomes" id="UP000823388">
    <property type="component" value="Chromosome 4K"/>
</dbReference>
<dbReference type="PANTHER" id="PTHR13683:SF716">
    <property type="entry name" value="OS06G0119600 PROTEIN"/>
    <property type="match status" value="1"/>
</dbReference>
<evidence type="ECO:0000259" key="1">
    <source>
        <dbReference type="Pfam" id="PF14541"/>
    </source>
</evidence>
<reference evidence="2" key="1">
    <citation type="submission" date="2020-05" db="EMBL/GenBank/DDBJ databases">
        <title>WGS assembly of Panicum virgatum.</title>
        <authorList>
            <person name="Lovell J.T."/>
            <person name="Jenkins J."/>
            <person name="Shu S."/>
            <person name="Juenger T.E."/>
            <person name="Schmutz J."/>
        </authorList>
    </citation>
    <scope>NUCLEOTIDE SEQUENCE</scope>
    <source>
        <strain evidence="2">AP13</strain>
    </source>
</reference>
<dbReference type="PANTHER" id="PTHR13683">
    <property type="entry name" value="ASPARTYL PROTEASES"/>
    <property type="match status" value="1"/>
</dbReference>
<dbReference type="InterPro" id="IPR001461">
    <property type="entry name" value="Aspartic_peptidase_A1"/>
</dbReference>
<accession>A0A8T0TIU1</accession>
<protein>
    <recommendedName>
        <fullName evidence="1">Xylanase inhibitor C-terminal domain-containing protein</fullName>
    </recommendedName>
</protein>
<dbReference type="GO" id="GO:0004190">
    <property type="term" value="F:aspartic-type endopeptidase activity"/>
    <property type="evidence" value="ECO:0007669"/>
    <property type="project" value="InterPro"/>
</dbReference>
<dbReference type="InterPro" id="IPR032799">
    <property type="entry name" value="TAXi_C"/>
</dbReference>
<dbReference type="SUPFAM" id="SSF50630">
    <property type="entry name" value="Acid proteases"/>
    <property type="match status" value="1"/>
</dbReference>
<name>A0A8T0TIU1_PANVG</name>
<dbReference type="Pfam" id="PF14541">
    <property type="entry name" value="TAXi_C"/>
    <property type="match status" value="1"/>
</dbReference>
<evidence type="ECO:0000313" key="3">
    <source>
        <dbReference type="Proteomes" id="UP000823388"/>
    </source>
</evidence>
<gene>
    <name evidence="2" type="ORF">PVAP13_4KG017938</name>
</gene>
<comment type="caution">
    <text evidence="2">The sequence shown here is derived from an EMBL/GenBank/DDBJ whole genome shotgun (WGS) entry which is preliminary data.</text>
</comment>
<dbReference type="Gene3D" id="2.40.70.10">
    <property type="entry name" value="Acid Proteases"/>
    <property type="match status" value="1"/>
</dbReference>
<dbReference type="AlphaFoldDB" id="A0A8T0TIU1"/>
<keyword evidence="3" id="KW-1185">Reference proteome</keyword>
<dbReference type="GO" id="GO:0006508">
    <property type="term" value="P:proteolysis"/>
    <property type="evidence" value="ECO:0007669"/>
    <property type="project" value="InterPro"/>
</dbReference>
<feature type="domain" description="Xylanase inhibitor C-terminal" evidence="1">
    <location>
        <begin position="7"/>
        <end position="92"/>
    </location>
</feature>
<sequence length="96" mass="10052">MRMYPRRAVPPAALLDTCFNLTGVGGDVKVPSVSLVFERGATVELDRSGIIRHGCLAFASSGDDGGPGIIGNLQQRTLEVLYDIGGGAVGFRRSAC</sequence>